<dbReference type="CDD" id="cd00082">
    <property type="entry name" value="HisKA"/>
    <property type="match status" value="1"/>
</dbReference>
<protein>
    <recommendedName>
        <fullName evidence="3">histidine kinase</fullName>
        <ecNumber evidence="3">2.7.13.3</ecNumber>
    </recommendedName>
</protein>
<keyword evidence="8" id="KW-0418">Kinase</keyword>
<dbReference type="SMART" id="SM00388">
    <property type="entry name" value="HisKA"/>
    <property type="match status" value="1"/>
</dbReference>
<evidence type="ECO:0000256" key="13">
    <source>
        <dbReference type="SAM" id="Coils"/>
    </source>
</evidence>
<dbReference type="PANTHER" id="PTHR43711">
    <property type="entry name" value="TWO-COMPONENT HISTIDINE KINASE"/>
    <property type="match status" value="1"/>
</dbReference>
<evidence type="ECO:0000256" key="9">
    <source>
        <dbReference type="ARBA" id="ARBA00022840"/>
    </source>
</evidence>
<dbReference type="Gene3D" id="1.20.120.620">
    <property type="entry name" value="Backbone structure of the membrane domain of e. Coli histidine kinase receptor kdpd"/>
    <property type="match status" value="1"/>
</dbReference>
<keyword evidence="5" id="KW-0808">Transferase</keyword>
<keyword evidence="4" id="KW-0597">Phosphoprotein</keyword>
<dbReference type="InterPro" id="IPR025201">
    <property type="entry name" value="KdpD_TM"/>
</dbReference>
<proteinExistence type="predicted"/>
<dbReference type="InterPro" id="IPR005467">
    <property type="entry name" value="His_kinase_dom"/>
</dbReference>
<evidence type="ECO:0000256" key="10">
    <source>
        <dbReference type="ARBA" id="ARBA00022989"/>
    </source>
</evidence>
<evidence type="ECO:0000313" key="17">
    <source>
        <dbReference type="Proteomes" id="UP001162734"/>
    </source>
</evidence>
<evidence type="ECO:0000259" key="15">
    <source>
        <dbReference type="PROSITE" id="PS50109"/>
    </source>
</evidence>
<evidence type="ECO:0000256" key="2">
    <source>
        <dbReference type="ARBA" id="ARBA00004141"/>
    </source>
</evidence>
<evidence type="ECO:0000256" key="5">
    <source>
        <dbReference type="ARBA" id="ARBA00022679"/>
    </source>
</evidence>
<evidence type="ECO:0000256" key="6">
    <source>
        <dbReference type="ARBA" id="ARBA00022692"/>
    </source>
</evidence>
<feature type="coiled-coil region" evidence="13">
    <location>
        <begin position="92"/>
        <end position="119"/>
    </location>
</feature>
<dbReference type="EMBL" id="AP025592">
    <property type="protein sequence ID" value="BDG09564.1"/>
    <property type="molecule type" value="Genomic_DNA"/>
</dbReference>
<dbReference type="InterPro" id="IPR004358">
    <property type="entry name" value="Sig_transdc_His_kin-like_C"/>
</dbReference>
<dbReference type="PRINTS" id="PR00344">
    <property type="entry name" value="BCTRLSENSOR"/>
</dbReference>
<comment type="subcellular location">
    <subcellularLocation>
        <location evidence="2">Membrane</location>
        <topology evidence="2">Multi-pass membrane protein</topology>
    </subcellularLocation>
</comment>
<evidence type="ECO:0000256" key="7">
    <source>
        <dbReference type="ARBA" id="ARBA00022741"/>
    </source>
</evidence>
<organism evidence="16 17">
    <name type="scientific">Anaeromyxobacter paludicola</name>
    <dbReference type="NCBI Taxonomy" id="2918171"/>
    <lineage>
        <taxon>Bacteria</taxon>
        <taxon>Pseudomonadati</taxon>
        <taxon>Myxococcota</taxon>
        <taxon>Myxococcia</taxon>
        <taxon>Myxococcales</taxon>
        <taxon>Cystobacterineae</taxon>
        <taxon>Anaeromyxobacteraceae</taxon>
        <taxon>Anaeromyxobacter</taxon>
    </lineage>
</organism>
<dbReference type="PROSITE" id="PS50109">
    <property type="entry name" value="HIS_KIN"/>
    <property type="match status" value="1"/>
</dbReference>
<evidence type="ECO:0000313" key="16">
    <source>
        <dbReference type="EMBL" id="BDG09564.1"/>
    </source>
</evidence>
<dbReference type="InterPro" id="IPR003594">
    <property type="entry name" value="HATPase_dom"/>
</dbReference>
<dbReference type="EC" id="2.7.13.3" evidence="3"/>
<keyword evidence="13" id="KW-0175">Coiled coil</keyword>
<dbReference type="InterPro" id="IPR050736">
    <property type="entry name" value="Sensor_HK_Regulatory"/>
</dbReference>
<accession>A0ABM7XCG4</accession>
<keyword evidence="12 14" id="KW-0472">Membrane</keyword>
<keyword evidence="7" id="KW-0547">Nucleotide-binding</keyword>
<dbReference type="RefSeq" id="WP_248341841.1">
    <property type="nucleotide sequence ID" value="NZ_AP025592.1"/>
</dbReference>
<feature type="transmembrane region" description="Helical" evidence="14">
    <location>
        <begin position="75"/>
        <end position="92"/>
    </location>
</feature>
<feature type="domain" description="Histidine kinase" evidence="15">
    <location>
        <begin position="126"/>
        <end position="342"/>
    </location>
</feature>
<sequence>MALSLAALALTLLFAGVFEGTRYFLLLAAVAGSGLLGGRGPGLLATALTAGTTDYLLLGAPGALRIANRNELHTLAIYVAVAIGVAVMSGAAREARLRAERLASEHDALYREEQRARRQRDEVMAVVSHDLRNPIATILLAARNAAAAAPPGEPGEKVRRHAAMIERNAQRADRLINDLLDLSSIESGRFSVRPAPWPAEALVREAAEAVRAAAEKKGLEVSWDAGPEPVELPCDRDRVVQALGNLAMNAVQATGAGFVALRARAEAEVVIFEVRDSGPGIREEDLPHIFDRYWRAKSARYRGTGLGLAIAKGIVDAHGGRMWVESRPGEGSTFSFSLPLPRA</sequence>
<evidence type="ECO:0000256" key="11">
    <source>
        <dbReference type="ARBA" id="ARBA00023012"/>
    </source>
</evidence>
<evidence type="ECO:0000256" key="3">
    <source>
        <dbReference type="ARBA" id="ARBA00012438"/>
    </source>
</evidence>
<evidence type="ECO:0000256" key="1">
    <source>
        <dbReference type="ARBA" id="ARBA00000085"/>
    </source>
</evidence>
<dbReference type="PANTHER" id="PTHR43711:SF1">
    <property type="entry name" value="HISTIDINE KINASE 1"/>
    <property type="match status" value="1"/>
</dbReference>
<dbReference type="SUPFAM" id="SSF55874">
    <property type="entry name" value="ATPase domain of HSP90 chaperone/DNA topoisomerase II/histidine kinase"/>
    <property type="match status" value="1"/>
</dbReference>
<dbReference type="SMART" id="SM00387">
    <property type="entry name" value="HATPase_c"/>
    <property type="match status" value="1"/>
</dbReference>
<dbReference type="Proteomes" id="UP001162734">
    <property type="component" value="Chromosome"/>
</dbReference>
<keyword evidence="11" id="KW-0902">Two-component regulatory system</keyword>
<dbReference type="Pfam" id="PF02518">
    <property type="entry name" value="HATPase_c"/>
    <property type="match status" value="1"/>
</dbReference>
<dbReference type="Gene3D" id="3.30.565.10">
    <property type="entry name" value="Histidine kinase-like ATPase, C-terminal domain"/>
    <property type="match status" value="1"/>
</dbReference>
<evidence type="ECO:0000256" key="12">
    <source>
        <dbReference type="ARBA" id="ARBA00023136"/>
    </source>
</evidence>
<gene>
    <name evidence="16" type="ORF">AMPC_26770</name>
</gene>
<dbReference type="InterPro" id="IPR036890">
    <property type="entry name" value="HATPase_C_sf"/>
</dbReference>
<keyword evidence="10 14" id="KW-1133">Transmembrane helix</keyword>
<comment type="catalytic activity">
    <reaction evidence="1">
        <text>ATP + protein L-histidine = ADP + protein N-phospho-L-histidine.</text>
        <dbReference type="EC" id="2.7.13.3"/>
    </reaction>
</comment>
<dbReference type="InterPro" id="IPR003661">
    <property type="entry name" value="HisK_dim/P_dom"/>
</dbReference>
<dbReference type="Gene3D" id="1.10.287.130">
    <property type="match status" value="1"/>
</dbReference>
<name>A0ABM7XCG4_9BACT</name>
<dbReference type="Pfam" id="PF13493">
    <property type="entry name" value="DUF4118"/>
    <property type="match status" value="1"/>
</dbReference>
<keyword evidence="9" id="KW-0067">ATP-binding</keyword>
<evidence type="ECO:0000256" key="8">
    <source>
        <dbReference type="ARBA" id="ARBA00022777"/>
    </source>
</evidence>
<evidence type="ECO:0000256" key="14">
    <source>
        <dbReference type="SAM" id="Phobius"/>
    </source>
</evidence>
<dbReference type="InterPro" id="IPR036097">
    <property type="entry name" value="HisK_dim/P_sf"/>
</dbReference>
<dbReference type="SUPFAM" id="SSF47384">
    <property type="entry name" value="Homodimeric domain of signal transducing histidine kinase"/>
    <property type="match status" value="1"/>
</dbReference>
<keyword evidence="17" id="KW-1185">Reference proteome</keyword>
<dbReference type="Pfam" id="PF00512">
    <property type="entry name" value="HisKA"/>
    <property type="match status" value="1"/>
</dbReference>
<keyword evidence="6 14" id="KW-0812">Transmembrane</keyword>
<reference evidence="17" key="1">
    <citation type="journal article" date="2022" name="Int. J. Syst. Evol. Microbiol.">
        <title>Anaeromyxobacter oryzae sp. nov., Anaeromyxobacter diazotrophicus sp. nov. and Anaeromyxobacter paludicola sp. nov., isolated from paddy soils.</title>
        <authorList>
            <person name="Itoh H."/>
            <person name="Xu Z."/>
            <person name="Mise K."/>
            <person name="Masuda Y."/>
            <person name="Ushijima N."/>
            <person name="Hayakawa C."/>
            <person name="Shiratori Y."/>
            <person name="Senoo K."/>
        </authorList>
    </citation>
    <scope>NUCLEOTIDE SEQUENCE [LARGE SCALE GENOMIC DNA]</scope>
    <source>
        <strain evidence="17">Red630</strain>
    </source>
</reference>
<feature type="transmembrane region" description="Helical" evidence="14">
    <location>
        <begin position="43"/>
        <end position="63"/>
    </location>
</feature>
<evidence type="ECO:0000256" key="4">
    <source>
        <dbReference type="ARBA" id="ARBA00022553"/>
    </source>
</evidence>
<dbReference type="InterPro" id="IPR038318">
    <property type="entry name" value="KdpD_sf"/>
</dbReference>